<comment type="caution">
    <text evidence="3">The sequence shown here is derived from an EMBL/GenBank/DDBJ whole genome shotgun (WGS) entry which is preliminary data.</text>
</comment>
<sequence length="731" mass="79454">MYSAKSDVQPSSPGSKQASKAASTTATNDDTTENTHFPRSKRGVKFSKTFNWVNAAPQNFDTSTASQPKKRRRRTNPQELAILEAAFKENHLPDGKAREWLADKLKMPARAVQIWFQNRRQTTRKKTQVVHNDMSNDNHSSSSLGSDSDNGDNRVSDGNSNDTFTCETIATCDKIYDGRSDIEETANDTDCADSFGALIAAAVENTTASKVIAMEVVGHDIEQLKHSNPAHYVQNEDSNVDDREDTEVMINNLTTPEKVSASALVSLQCDRSIDVPPFSTSSHSSAASITSSKSGFPSKLASVARRSPSSYKDRDIIHSPPVTTKTTHSNNKSSVSPSLKRGVSYSTASQQPQRPRHKSFSCQSTISAPPTPISVVDAPKSLKHFKGFDTDEDDDSDKENLDPNDRSLPGTRQPKRRRLIRSYSTPVTPLSVSINHRSTSNNPTPPGLNQTPSSFNLTDVTRLGNYPLSLGRYPDTIGTPVSSLVVSKSVSTPASPAPIKLSTPLRRKPSLHLTAEATLRERTKLMKDRKTKTSASLKDSSTKTKLGLPQRTSFPSFCFKSPPSKVVLTTSQDGGAVLEKDGQVVKVGAAMEDINMSFRELEELGLLSTPPPNQSQASANAVKDDDVGDVHLDADANFETEADLTSISPNTFAAAKALTTRAHQDPSTFRDRQLSRSQNDVVGLLKEVSREGHPSQYGSDPQSSSSEFESLAVLSEAAVRMAEYLPVAETI</sequence>
<gene>
    <name evidence="3" type="ORF">BC936DRAFT_142191</name>
</gene>
<dbReference type="AlphaFoldDB" id="A0A433A0Y2"/>
<organism evidence="3 4">
    <name type="scientific">Jimgerdemannia flammicorona</name>
    <dbReference type="NCBI Taxonomy" id="994334"/>
    <lineage>
        <taxon>Eukaryota</taxon>
        <taxon>Fungi</taxon>
        <taxon>Fungi incertae sedis</taxon>
        <taxon>Mucoromycota</taxon>
        <taxon>Mucoromycotina</taxon>
        <taxon>Endogonomycetes</taxon>
        <taxon>Endogonales</taxon>
        <taxon>Endogonaceae</taxon>
        <taxon>Jimgerdemannia</taxon>
    </lineage>
</organism>
<dbReference type="InterPro" id="IPR001356">
    <property type="entry name" value="HD"/>
</dbReference>
<dbReference type="GO" id="GO:0000978">
    <property type="term" value="F:RNA polymerase II cis-regulatory region sequence-specific DNA binding"/>
    <property type="evidence" value="ECO:0007669"/>
    <property type="project" value="TreeGrafter"/>
</dbReference>
<dbReference type="InterPro" id="IPR051000">
    <property type="entry name" value="Homeobox_DNA-bind_prot"/>
</dbReference>
<comment type="subcellular location">
    <subcellularLocation>
        <location evidence="1 2">Nucleus</location>
    </subcellularLocation>
</comment>
<dbReference type="Gene3D" id="1.10.10.60">
    <property type="entry name" value="Homeodomain-like"/>
    <property type="match status" value="1"/>
</dbReference>
<dbReference type="SMART" id="SM00389">
    <property type="entry name" value="HOX"/>
    <property type="match status" value="1"/>
</dbReference>
<keyword evidence="1 2" id="KW-0539">Nucleus</keyword>
<proteinExistence type="predicted"/>
<accession>A0A433A0Y2</accession>
<dbReference type="CDD" id="cd00086">
    <property type="entry name" value="homeodomain"/>
    <property type="match status" value="1"/>
</dbReference>
<evidence type="ECO:0000313" key="4">
    <source>
        <dbReference type="Proteomes" id="UP000268093"/>
    </source>
</evidence>
<dbReference type="GO" id="GO:0030154">
    <property type="term" value="P:cell differentiation"/>
    <property type="evidence" value="ECO:0007669"/>
    <property type="project" value="TreeGrafter"/>
</dbReference>
<protein>
    <submittedName>
        <fullName evidence="3">Uncharacterized protein</fullName>
    </submittedName>
</protein>
<dbReference type="OrthoDB" id="6159439at2759"/>
<dbReference type="InterPro" id="IPR009057">
    <property type="entry name" value="Homeodomain-like_sf"/>
</dbReference>
<dbReference type="InterPro" id="IPR017970">
    <property type="entry name" value="Homeobox_CS"/>
</dbReference>
<dbReference type="PANTHER" id="PTHR24324">
    <property type="entry name" value="HOMEOBOX PROTEIN HHEX"/>
    <property type="match status" value="1"/>
</dbReference>
<keyword evidence="1 2" id="KW-0238">DNA-binding</keyword>
<reference evidence="3 4" key="1">
    <citation type="journal article" date="2018" name="New Phytol.">
        <title>Phylogenomics of Endogonaceae and evolution of mycorrhizas within Mucoromycota.</title>
        <authorList>
            <person name="Chang Y."/>
            <person name="Desiro A."/>
            <person name="Na H."/>
            <person name="Sandor L."/>
            <person name="Lipzen A."/>
            <person name="Clum A."/>
            <person name="Barry K."/>
            <person name="Grigoriev I.V."/>
            <person name="Martin F.M."/>
            <person name="Stajich J.E."/>
            <person name="Smith M.E."/>
            <person name="Bonito G."/>
            <person name="Spatafora J.W."/>
        </authorList>
    </citation>
    <scope>NUCLEOTIDE SEQUENCE [LARGE SCALE GENOMIC DNA]</scope>
    <source>
        <strain evidence="3 4">GMNB39</strain>
    </source>
</reference>
<dbReference type="Proteomes" id="UP000268093">
    <property type="component" value="Unassembled WGS sequence"/>
</dbReference>
<name>A0A433A0Y2_9FUNG</name>
<evidence type="ECO:0000256" key="2">
    <source>
        <dbReference type="RuleBase" id="RU000682"/>
    </source>
</evidence>
<dbReference type="PROSITE" id="PS00027">
    <property type="entry name" value="HOMEOBOX_1"/>
    <property type="match status" value="1"/>
</dbReference>
<dbReference type="GO" id="GO:0000981">
    <property type="term" value="F:DNA-binding transcription factor activity, RNA polymerase II-specific"/>
    <property type="evidence" value="ECO:0007669"/>
    <property type="project" value="InterPro"/>
</dbReference>
<dbReference type="PROSITE" id="PS50071">
    <property type="entry name" value="HOMEOBOX_2"/>
    <property type="match status" value="1"/>
</dbReference>
<keyword evidence="1 2" id="KW-0371">Homeobox</keyword>
<evidence type="ECO:0000256" key="1">
    <source>
        <dbReference type="PROSITE-ProRule" id="PRU00108"/>
    </source>
</evidence>
<dbReference type="PANTHER" id="PTHR24324:SF9">
    <property type="entry name" value="HOMEOBOX DOMAIN-CONTAINING PROTEIN"/>
    <property type="match status" value="1"/>
</dbReference>
<feature type="DNA-binding region" description="Homeobox" evidence="1">
    <location>
        <begin position="68"/>
        <end position="127"/>
    </location>
</feature>
<keyword evidence="4" id="KW-1185">Reference proteome</keyword>
<evidence type="ECO:0000313" key="3">
    <source>
        <dbReference type="EMBL" id="RUO96336.1"/>
    </source>
</evidence>
<dbReference type="EMBL" id="RBNI01021936">
    <property type="protein sequence ID" value="RUO96336.1"/>
    <property type="molecule type" value="Genomic_DNA"/>
</dbReference>
<dbReference type="GO" id="GO:0005634">
    <property type="term" value="C:nucleus"/>
    <property type="evidence" value="ECO:0007669"/>
    <property type="project" value="UniProtKB-SubCell"/>
</dbReference>
<dbReference type="Pfam" id="PF00046">
    <property type="entry name" value="Homeodomain"/>
    <property type="match status" value="1"/>
</dbReference>
<dbReference type="SUPFAM" id="SSF46689">
    <property type="entry name" value="Homeodomain-like"/>
    <property type="match status" value="1"/>
</dbReference>